<comment type="caution">
    <text evidence="3">The sequence shown here is derived from an EMBL/GenBank/DDBJ whole genome shotgun (WGS) entry which is preliminary data.</text>
</comment>
<organism evidence="3 4">
    <name type="scientific">Tolypocladium paradoxum</name>
    <dbReference type="NCBI Taxonomy" id="94208"/>
    <lineage>
        <taxon>Eukaryota</taxon>
        <taxon>Fungi</taxon>
        <taxon>Dikarya</taxon>
        <taxon>Ascomycota</taxon>
        <taxon>Pezizomycotina</taxon>
        <taxon>Sordariomycetes</taxon>
        <taxon>Hypocreomycetidae</taxon>
        <taxon>Hypocreales</taxon>
        <taxon>Ophiocordycipitaceae</taxon>
        <taxon>Tolypocladium</taxon>
    </lineage>
</organism>
<dbReference type="AlphaFoldDB" id="A0A2S4KQG2"/>
<dbReference type="Proteomes" id="UP000237481">
    <property type="component" value="Unassembled WGS sequence"/>
</dbReference>
<dbReference type="InterPro" id="IPR013866">
    <property type="entry name" value="Sphingolipid_d4-desaturase_N"/>
</dbReference>
<reference evidence="3 4" key="1">
    <citation type="submission" date="2018-01" db="EMBL/GenBank/DDBJ databases">
        <title>Harnessing the power of phylogenomics to disentangle the directionality and signatures of interkingdom host jumping in the parasitic fungal genus Tolypocladium.</title>
        <authorList>
            <person name="Quandt C.A."/>
            <person name="Patterson W."/>
            <person name="Spatafora J.W."/>
        </authorList>
    </citation>
    <scope>NUCLEOTIDE SEQUENCE [LARGE SCALE GENOMIC DNA]</scope>
    <source>
        <strain evidence="3 4">NRBC 100945</strain>
    </source>
</reference>
<feature type="region of interest" description="Disordered" evidence="1">
    <location>
        <begin position="1"/>
        <end position="25"/>
    </location>
</feature>
<protein>
    <submittedName>
        <fullName evidence="3">Dihydroceramide delta(4)-desaturase</fullName>
    </submittedName>
</protein>
<feature type="non-terminal residue" evidence="3">
    <location>
        <position position="49"/>
    </location>
</feature>
<name>A0A2S4KQG2_9HYPO</name>
<feature type="domain" description="Sphingolipid delta4-desaturase N-terminal" evidence="2">
    <location>
        <begin position="22"/>
        <end position="49"/>
    </location>
</feature>
<accession>A0A2S4KQG2</accession>
<dbReference type="SMART" id="SM01269">
    <property type="entry name" value="Lipid_DES"/>
    <property type="match status" value="1"/>
</dbReference>
<evidence type="ECO:0000259" key="2">
    <source>
        <dbReference type="SMART" id="SM01269"/>
    </source>
</evidence>
<gene>
    <name evidence="3" type="ORF">TPAR_07381</name>
</gene>
<evidence type="ECO:0000256" key="1">
    <source>
        <dbReference type="SAM" id="MobiDB-lite"/>
    </source>
</evidence>
<dbReference type="STRING" id="94208.A0A2S4KQG2"/>
<dbReference type="Pfam" id="PF08557">
    <property type="entry name" value="Lipid_DES"/>
    <property type="match status" value="1"/>
</dbReference>
<sequence>MPPTASATVTKGDVSPPSDDANPKHDFFWTYTEEPHRTRRLAIIKAHPE</sequence>
<evidence type="ECO:0000313" key="4">
    <source>
        <dbReference type="Proteomes" id="UP000237481"/>
    </source>
</evidence>
<keyword evidence="4" id="KW-1185">Reference proteome</keyword>
<dbReference type="OrthoDB" id="5417762at2759"/>
<dbReference type="EMBL" id="PKSG01000859">
    <property type="protein sequence ID" value="POR32409.1"/>
    <property type="molecule type" value="Genomic_DNA"/>
</dbReference>
<evidence type="ECO:0000313" key="3">
    <source>
        <dbReference type="EMBL" id="POR32409.1"/>
    </source>
</evidence>
<proteinExistence type="predicted"/>